<gene>
    <name evidence="2" type="ORF">ACFSDE_15940</name>
</gene>
<name>A0ABW4TRD3_9ACTN</name>
<dbReference type="PANTHER" id="PTHR42912:SF80">
    <property type="entry name" value="METHYLTRANSFERASE DOMAIN-CONTAINING PROTEIN"/>
    <property type="match status" value="1"/>
</dbReference>
<dbReference type="GO" id="GO:0008168">
    <property type="term" value="F:methyltransferase activity"/>
    <property type="evidence" value="ECO:0007669"/>
    <property type="project" value="UniProtKB-KW"/>
</dbReference>
<dbReference type="Proteomes" id="UP001597351">
    <property type="component" value="Unassembled WGS sequence"/>
</dbReference>
<sequence length="273" mass="29630">MTTTPSTTTHQPAGHRWRTAGDAWGHAAVDWSCLFEHYAVGVIQVALDRLGVGPGSRLLDIACGSGLAARMAEVAGAEVAGIDASERLISVARARCPDADLRTGTMFELPWDDQGFDAVTSINGIWGGCEAALAEAHRVLRPGGRILVSFWGRGHLDLRPCFKVFAAHSPDAHREGMRRTNDIARAGVAESMLEASGFEVLERGSRMSTVEWPDADTAWRAVSSVGPAVPALQHAGADVLRPLVMEVLERTRDEHGIFRFRNDQEYVVAQRPR</sequence>
<dbReference type="SUPFAM" id="SSF53335">
    <property type="entry name" value="S-adenosyl-L-methionine-dependent methyltransferases"/>
    <property type="match status" value="1"/>
</dbReference>
<keyword evidence="2" id="KW-0808">Transferase</keyword>
<reference evidence="3" key="1">
    <citation type="journal article" date="2019" name="Int. J. Syst. Evol. Microbiol.">
        <title>The Global Catalogue of Microorganisms (GCM) 10K type strain sequencing project: providing services to taxonomists for standard genome sequencing and annotation.</title>
        <authorList>
            <consortium name="The Broad Institute Genomics Platform"/>
            <consortium name="The Broad Institute Genome Sequencing Center for Infectious Disease"/>
            <person name="Wu L."/>
            <person name="Ma J."/>
        </authorList>
    </citation>
    <scope>NUCLEOTIDE SEQUENCE [LARGE SCALE GENOMIC DNA]</scope>
    <source>
        <strain evidence="3">CGMCC 1.12477</strain>
    </source>
</reference>
<dbReference type="PANTHER" id="PTHR42912">
    <property type="entry name" value="METHYLTRANSFERASE"/>
    <property type="match status" value="1"/>
</dbReference>
<organism evidence="2 3">
    <name type="scientific">Nocardioides aestuarii</name>
    <dbReference type="NCBI Taxonomy" id="252231"/>
    <lineage>
        <taxon>Bacteria</taxon>
        <taxon>Bacillati</taxon>
        <taxon>Actinomycetota</taxon>
        <taxon>Actinomycetes</taxon>
        <taxon>Propionibacteriales</taxon>
        <taxon>Nocardioidaceae</taxon>
        <taxon>Nocardioides</taxon>
    </lineage>
</organism>
<dbReference type="InterPro" id="IPR029063">
    <property type="entry name" value="SAM-dependent_MTases_sf"/>
</dbReference>
<dbReference type="EMBL" id="JBHUGD010000003">
    <property type="protein sequence ID" value="MFD1948294.1"/>
    <property type="molecule type" value="Genomic_DNA"/>
</dbReference>
<dbReference type="EC" id="2.1.1.-" evidence="2"/>
<dbReference type="RefSeq" id="WP_343920205.1">
    <property type="nucleotide sequence ID" value="NZ_BAAAJT010000002.1"/>
</dbReference>
<protein>
    <submittedName>
        <fullName evidence="2">Class I SAM-dependent methyltransferase</fullName>
        <ecNumber evidence="2">2.1.1.-</ecNumber>
    </submittedName>
</protein>
<feature type="domain" description="Methyltransferase type 11" evidence="1">
    <location>
        <begin position="59"/>
        <end position="147"/>
    </location>
</feature>
<evidence type="ECO:0000313" key="2">
    <source>
        <dbReference type="EMBL" id="MFD1948294.1"/>
    </source>
</evidence>
<dbReference type="Gene3D" id="3.40.50.150">
    <property type="entry name" value="Vaccinia Virus protein VP39"/>
    <property type="match status" value="1"/>
</dbReference>
<keyword evidence="3" id="KW-1185">Reference proteome</keyword>
<keyword evidence="2" id="KW-0489">Methyltransferase</keyword>
<comment type="caution">
    <text evidence="2">The sequence shown here is derived from an EMBL/GenBank/DDBJ whole genome shotgun (WGS) entry which is preliminary data.</text>
</comment>
<proteinExistence type="predicted"/>
<evidence type="ECO:0000259" key="1">
    <source>
        <dbReference type="Pfam" id="PF08241"/>
    </source>
</evidence>
<accession>A0ABW4TRD3</accession>
<dbReference type="InterPro" id="IPR050508">
    <property type="entry name" value="Methyltransf_Superfamily"/>
</dbReference>
<evidence type="ECO:0000313" key="3">
    <source>
        <dbReference type="Proteomes" id="UP001597351"/>
    </source>
</evidence>
<dbReference type="InterPro" id="IPR013216">
    <property type="entry name" value="Methyltransf_11"/>
</dbReference>
<dbReference type="Pfam" id="PF08241">
    <property type="entry name" value="Methyltransf_11"/>
    <property type="match status" value="1"/>
</dbReference>
<dbReference type="GO" id="GO:0032259">
    <property type="term" value="P:methylation"/>
    <property type="evidence" value="ECO:0007669"/>
    <property type="project" value="UniProtKB-KW"/>
</dbReference>
<dbReference type="CDD" id="cd02440">
    <property type="entry name" value="AdoMet_MTases"/>
    <property type="match status" value="1"/>
</dbReference>